<gene>
    <name evidence="1" type="ORF">DR78_471</name>
</gene>
<evidence type="ECO:0000313" key="1">
    <source>
        <dbReference type="EMBL" id="KFJ41865.1"/>
    </source>
</evidence>
<dbReference type="EMBL" id="JOUE01000006">
    <property type="protein sequence ID" value="KFJ41865.1"/>
    <property type="molecule type" value="Genomic_DNA"/>
</dbReference>
<protein>
    <submittedName>
        <fullName evidence="1">Uncharacterized protein</fullName>
    </submittedName>
</protein>
<organism evidence="1 2">
    <name type="scientific">Francisella philomiragia</name>
    <dbReference type="NCBI Taxonomy" id="28110"/>
    <lineage>
        <taxon>Bacteria</taxon>
        <taxon>Pseudomonadati</taxon>
        <taxon>Pseudomonadota</taxon>
        <taxon>Gammaproteobacteria</taxon>
        <taxon>Thiotrichales</taxon>
        <taxon>Francisellaceae</taxon>
        <taxon>Francisella</taxon>
    </lineage>
</organism>
<sequence>MSVYRTHQGGIHSLTGEEKQTTSYLTNILILGDIFHEERSLFVDMFVNVLSQKINIMPDDFFDNLFVHIALHVSKDCYRDVIKKLILEKSNQEKVILECNNYITLLESQSNKSIIKHLLKTLLKKVRMDFLIAKFRK</sequence>
<dbReference type="AlphaFoldDB" id="A0AAW3D937"/>
<evidence type="ECO:0000313" key="2">
    <source>
        <dbReference type="Proteomes" id="UP000029117"/>
    </source>
</evidence>
<dbReference type="RefSeq" id="WP_035736684.1">
    <property type="nucleotide sequence ID" value="NZ_JACTRV010000014.1"/>
</dbReference>
<dbReference type="Proteomes" id="UP000029117">
    <property type="component" value="Unassembled WGS sequence"/>
</dbReference>
<reference evidence="1 2" key="1">
    <citation type="submission" date="2014-04" db="EMBL/GenBank/DDBJ databases">
        <authorList>
            <person name="Bishop-Lilly K.A."/>
            <person name="Broomall S.M."/>
            <person name="Chain P.S."/>
            <person name="Chertkov O."/>
            <person name="Coyne S.R."/>
            <person name="Daligault H.E."/>
            <person name="Davenport K.W."/>
            <person name="Erkkila T."/>
            <person name="Frey K.G."/>
            <person name="Gibbons H.S."/>
            <person name="Gu W."/>
            <person name="Jaissle J."/>
            <person name="Johnson S.L."/>
            <person name="Koroleva G.I."/>
            <person name="Ladner J.T."/>
            <person name="Lo C.-C."/>
            <person name="Minogue T.D."/>
            <person name="Munk C."/>
            <person name="Palacios G.F."/>
            <person name="Redden C.L."/>
            <person name="Rosenzweig C.N."/>
            <person name="Scholz M.B."/>
            <person name="Teshima H."/>
            <person name="Xu Y."/>
        </authorList>
    </citation>
    <scope>NUCLEOTIDE SEQUENCE [LARGE SCALE GENOMIC DNA]</scope>
    <source>
        <strain evidence="1 2">FAJ</strain>
    </source>
</reference>
<name>A0AAW3D937_9GAMM</name>
<accession>A0AAW3D937</accession>
<proteinExistence type="predicted"/>
<comment type="caution">
    <text evidence="1">The sequence shown here is derived from an EMBL/GenBank/DDBJ whole genome shotgun (WGS) entry which is preliminary data.</text>
</comment>